<accession>A0ABM7L3L5</accession>
<organism evidence="1 2">
    <name type="scientific">Pseudomonas solani</name>
    <dbReference type="NCBI Taxonomy" id="2731552"/>
    <lineage>
        <taxon>Bacteria</taxon>
        <taxon>Pseudomonadati</taxon>
        <taxon>Pseudomonadota</taxon>
        <taxon>Gammaproteobacteria</taxon>
        <taxon>Pseudomonadales</taxon>
        <taxon>Pseudomonadaceae</taxon>
        <taxon>Pseudomonas</taxon>
    </lineage>
</organism>
<keyword evidence="2" id="KW-1185">Reference proteome</keyword>
<gene>
    <name evidence="1" type="ORF">PSm6_04660</name>
</gene>
<dbReference type="Proteomes" id="UP001064896">
    <property type="component" value="Chromosome"/>
</dbReference>
<dbReference type="EMBL" id="AP023081">
    <property type="protein sequence ID" value="BCD84059.1"/>
    <property type="molecule type" value="Genomic_DNA"/>
</dbReference>
<sequence length="102" mass="10657">MKLPSVTEPAPERLPSASLPARARVAPAATDTLVLEASASPPLTVRVPALMVVAPLKVLPEPERVRLPAPALVRAPLPAMTLLMVAVSPAPWVKVWVVPPPG</sequence>
<reference evidence="1" key="1">
    <citation type="submission" date="2020-05" db="EMBL/GenBank/DDBJ databases">
        <title>Complete genome sequence of Pseudomonas sp. Sm006.</title>
        <authorList>
            <person name="Takeuchi K."/>
            <person name="Someya N."/>
        </authorList>
    </citation>
    <scope>NUCLEOTIDE SEQUENCE</scope>
    <source>
        <strain evidence="1">Sm006</strain>
    </source>
</reference>
<name>A0ABM7L3L5_9PSED</name>
<evidence type="ECO:0000313" key="2">
    <source>
        <dbReference type="Proteomes" id="UP001064896"/>
    </source>
</evidence>
<protein>
    <submittedName>
        <fullName evidence="1">Uncharacterized protein</fullName>
    </submittedName>
</protein>
<proteinExistence type="predicted"/>
<evidence type="ECO:0000313" key="1">
    <source>
        <dbReference type="EMBL" id="BCD84059.1"/>
    </source>
</evidence>